<keyword evidence="1" id="KW-0812">Transmembrane</keyword>
<dbReference type="EMBL" id="PVTI01000010">
    <property type="protein sequence ID" value="PRY59349.1"/>
    <property type="molecule type" value="Genomic_DNA"/>
</dbReference>
<dbReference type="Proteomes" id="UP000237822">
    <property type="component" value="Unassembled WGS sequence"/>
</dbReference>
<proteinExistence type="predicted"/>
<feature type="transmembrane region" description="Helical" evidence="1">
    <location>
        <begin position="12"/>
        <end position="34"/>
    </location>
</feature>
<sequence length="166" mass="17585">MASDTTSGALPTAARLTFLAMVPVHLVVLVWGGFGHVVLATCGGWMIFAYVLFVGPVLFVCLAITTVLSFFRRERPRTLPVPQVVTLWVVWLGLIVFGTFLADFGDVEGSQCSVLGDTSEQIGLSNVLAASGLGVAGLAWVALTVLQAVGLARQGRTKHDPRMIAS</sequence>
<feature type="transmembrane region" description="Helical" evidence="1">
    <location>
        <begin position="46"/>
        <end position="71"/>
    </location>
</feature>
<feature type="transmembrane region" description="Helical" evidence="1">
    <location>
        <begin position="122"/>
        <end position="146"/>
    </location>
</feature>
<organism evidence="2 3">
    <name type="scientific">Knoellia remsis</name>
    <dbReference type="NCBI Taxonomy" id="407159"/>
    <lineage>
        <taxon>Bacteria</taxon>
        <taxon>Bacillati</taxon>
        <taxon>Actinomycetota</taxon>
        <taxon>Actinomycetes</taxon>
        <taxon>Micrococcales</taxon>
        <taxon>Intrasporangiaceae</taxon>
        <taxon>Knoellia</taxon>
    </lineage>
</organism>
<name>A0A2T0UN41_9MICO</name>
<feature type="transmembrane region" description="Helical" evidence="1">
    <location>
        <begin position="83"/>
        <end position="102"/>
    </location>
</feature>
<evidence type="ECO:0000256" key="1">
    <source>
        <dbReference type="SAM" id="Phobius"/>
    </source>
</evidence>
<comment type="caution">
    <text evidence="2">The sequence shown here is derived from an EMBL/GenBank/DDBJ whole genome shotgun (WGS) entry which is preliminary data.</text>
</comment>
<reference evidence="2 3" key="1">
    <citation type="submission" date="2018-03" db="EMBL/GenBank/DDBJ databases">
        <title>Genomic Encyclopedia of Archaeal and Bacterial Type Strains, Phase II (KMG-II): from individual species to whole genera.</title>
        <authorList>
            <person name="Goeker M."/>
        </authorList>
    </citation>
    <scope>NUCLEOTIDE SEQUENCE [LARGE SCALE GENOMIC DNA]</scope>
    <source>
        <strain evidence="2 3">ATCC BAA-1496</strain>
    </source>
</reference>
<evidence type="ECO:0000313" key="3">
    <source>
        <dbReference type="Proteomes" id="UP000237822"/>
    </source>
</evidence>
<gene>
    <name evidence="2" type="ORF">BCF74_11086</name>
</gene>
<dbReference type="RefSeq" id="WP_146132898.1">
    <property type="nucleotide sequence ID" value="NZ_PVTI01000010.1"/>
</dbReference>
<protein>
    <submittedName>
        <fullName evidence="2">Uncharacterized protein</fullName>
    </submittedName>
</protein>
<dbReference type="AlphaFoldDB" id="A0A2T0UN41"/>
<keyword evidence="1" id="KW-0472">Membrane</keyword>
<accession>A0A2T0UN41</accession>
<keyword evidence="3" id="KW-1185">Reference proteome</keyword>
<evidence type="ECO:0000313" key="2">
    <source>
        <dbReference type="EMBL" id="PRY59349.1"/>
    </source>
</evidence>
<keyword evidence="1" id="KW-1133">Transmembrane helix</keyword>
<dbReference type="OrthoDB" id="3789157at2"/>